<keyword evidence="3" id="KW-1185">Reference proteome</keyword>
<gene>
    <name evidence="2" type="ORF">ACFPN2_15630</name>
</gene>
<accession>A0ABV8SSV5</accession>
<feature type="transmembrane region" description="Helical" evidence="1">
    <location>
        <begin position="53"/>
        <end position="70"/>
    </location>
</feature>
<comment type="caution">
    <text evidence="2">The sequence shown here is derived from an EMBL/GenBank/DDBJ whole genome shotgun (WGS) entry which is preliminary data.</text>
</comment>
<protein>
    <submittedName>
        <fullName evidence="2">Uncharacterized protein</fullName>
    </submittedName>
</protein>
<evidence type="ECO:0000313" key="3">
    <source>
        <dbReference type="Proteomes" id="UP001595904"/>
    </source>
</evidence>
<proteinExistence type="predicted"/>
<dbReference type="EMBL" id="JBHSDU010000003">
    <property type="protein sequence ID" value="MFC4310521.1"/>
    <property type="molecule type" value="Genomic_DNA"/>
</dbReference>
<dbReference type="RefSeq" id="WP_380598073.1">
    <property type="nucleotide sequence ID" value="NZ_JBHSDU010000003.1"/>
</dbReference>
<evidence type="ECO:0000256" key="1">
    <source>
        <dbReference type="SAM" id="Phobius"/>
    </source>
</evidence>
<reference evidence="3" key="1">
    <citation type="journal article" date="2019" name="Int. J. Syst. Evol. Microbiol.">
        <title>The Global Catalogue of Microorganisms (GCM) 10K type strain sequencing project: providing services to taxonomists for standard genome sequencing and annotation.</title>
        <authorList>
            <consortium name="The Broad Institute Genomics Platform"/>
            <consortium name="The Broad Institute Genome Sequencing Center for Infectious Disease"/>
            <person name="Wu L."/>
            <person name="Ma J."/>
        </authorList>
    </citation>
    <scope>NUCLEOTIDE SEQUENCE [LARGE SCALE GENOMIC DNA]</scope>
    <source>
        <strain evidence="3">CGMCC 1.10759</strain>
    </source>
</reference>
<name>A0ABV8SSV5_9GAMM</name>
<keyword evidence="1" id="KW-1133">Transmembrane helix</keyword>
<evidence type="ECO:0000313" key="2">
    <source>
        <dbReference type="EMBL" id="MFC4310521.1"/>
    </source>
</evidence>
<feature type="transmembrane region" description="Helical" evidence="1">
    <location>
        <begin position="20"/>
        <end position="41"/>
    </location>
</feature>
<keyword evidence="1" id="KW-0472">Membrane</keyword>
<keyword evidence="1" id="KW-0812">Transmembrane</keyword>
<organism evidence="2 3">
    <name type="scientific">Steroidobacter flavus</name>
    <dbReference type="NCBI Taxonomy" id="1842136"/>
    <lineage>
        <taxon>Bacteria</taxon>
        <taxon>Pseudomonadati</taxon>
        <taxon>Pseudomonadota</taxon>
        <taxon>Gammaproteobacteria</taxon>
        <taxon>Steroidobacterales</taxon>
        <taxon>Steroidobacteraceae</taxon>
        <taxon>Steroidobacter</taxon>
    </lineage>
</organism>
<sequence>MSEDQPKFWFPAKRYGWGWGLANCWQGGGVQVGYIALLFAGAKIFLPQHRREFWILMLVSTAVLIAIHWFKGEKPLAWRWGK</sequence>
<dbReference type="Proteomes" id="UP001595904">
    <property type="component" value="Unassembled WGS sequence"/>
</dbReference>